<evidence type="ECO:0000313" key="1">
    <source>
        <dbReference type="EMBL" id="OGC47445.1"/>
    </source>
</evidence>
<evidence type="ECO:0000313" key="2">
    <source>
        <dbReference type="Proteomes" id="UP000176608"/>
    </source>
</evidence>
<reference evidence="1 2" key="1">
    <citation type="journal article" date="2016" name="Nat. Commun.">
        <title>Thousands of microbial genomes shed light on interconnected biogeochemical processes in an aquifer system.</title>
        <authorList>
            <person name="Anantharaman K."/>
            <person name="Brown C.T."/>
            <person name="Hug L.A."/>
            <person name="Sharon I."/>
            <person name="Castelle C.J."/>
            <person name="Probst A.J."/>
            <person name="Thomas B.C."/>
            <person name="Singh A."/>
            <person name="Wilkins M.J."/>
            <person name="Karaoz U."/>
            <person name="Brodie E.L."/>
            <person name="Williams K.H."/>
            <person name="Hubbard S.S."/>
            <person name="Banfield J.F."/>
        </authorList>
    </citation>
    <scope>NUCLEOTIDE SEQUENCE [LARGE SCALE GENOMIC DNA]</scope>
</reference>
<dbReference type="STRING" id="1802617.A2886_03410"/>
<dbReference type="InterPro" id="IPR029058">
    <property type="entry name" value="AB_hydrolase_fold"/>
</dbReference>
<sequence>MHLIILPGNSKQYNEQGLYDSAKHLNDLFESVTTHVYEHWKAGTGEEHGDTKLEAQKLEEEAKSLDGDYVIYAKSIGSIITVRAVSEGKISPKKCVFVGSPFGERGPEFDRWASEFKIPTLFIQQTDDMFFKHANLEKYLAKNWGGKYKLIEIPGENHAYDNYEEIKGWIKEFIR</sequence>
<name>A0A1F4UR59_UNCKA</name>
<comment type="caution">
    <text evidence="1">The sequence shown here is derived from an EMBL/GenBank/DDBJ whole genome shotgun (WGS) entry which is preliminary data.</text>
</comment>
<dbReference type="SUPFAM" id="SSF53474">
    <property type="entry name" value="alpha/beta-Hydrolases"/>
    <property type="match status" value="1"/>
</dbReference>
<proteinExistence type="predicted"/>
<evidence type="ECO:0008006" key="3">
    <source>
        <dbReference type="Google" id="ProtNLM"/>
    </source>
</evidence>
<accession>A0A1F4UR59</accession>
<protein>
    <recommendedName>
        <fullName evidence="3">Alpha/beta hydrolase</fullName>
    </recommendedName>
</protein>
<gene>
    <name evidence="1" type="ORF">A2886_03410</name>
</gene>
<dbReference type="Gene3D" id="3.40.50.1820">
    <property type="entry name" value="alpha/beta hydrolase"/>
    <property type="match status" value="1"/>
</dbReference>
<dbReference type="AlphaFoldDB" id="A0A1F4UR59"/>
<organism evidence="1 2">
    <name type="scientific">candidate division WWE3 bacterium RIFCSPHIGHO2_01_FULL_42_13</name>
    <dbReference type="NCBI Taxonomy" id="1802617"/>
    <lineage>
        <taxon>Bacteria</taxon>
        <taxon>Katanobacteria</taxon>
    </lineage>
</organism>
<dbReference type="EMBL" id="MEVA01000009">
    <property type="protein sequence ID" value="OGC47445.1"/>
    <property type="molecule type" value="Genomic_DNA"/>
</dbReference>
<dbReference type="Proteomes" id="UP000176608">
    <property type="component" value="Unassembled WGS sequence"/>
</dbReference>